<evidence type="ECO:0000256" key="8">
    <source>
        <dbReference type="ARBA" id="ARBA00023136"/>
    </source>
</evidence>
<dbReference type="GO" id="GO:0005886">
    <property type="term" value="C:plasma membrane"/>
    <property type="evidence" value="ECO:0007669"/>
    <property type="project" value="UniProtKB-SubCell"/>
</dbReference>
<evidence type="ECO:0000313" key="10">
    <source>
        <dbReference type="EMBL" id="VFB17059.1"/>
    </source>
</evidence>
<dbReference type="RefSeq" id="WP_072469895.1">
    <property type="nucleotide sequence ID" value="NZ_CAACYI010000001.1"/>
</dbReference>
<evidence type="ECO:0000256" key="4">
    <source>
        <dbReference type="ARBA" id="ARBA00022475"/>
    </source>
</evidence>
<evidence type="ECO:0000256" key="2">
    <source>
        <dbReference type="ARBA" id="ARBA00009261"/>
    </source>
</evidence>
<keyword evidence="8 9" id="KW-0472">Membrane</keyword>
<feature type="transmembrane region" description="Helical" evidence="9">
    <location>
        <begin position="354"/>
        <end position="374"/>
    </location>
</feature>
<dbReference type="AlphaFoldDB" id="A0A8H2M5Y9"/>
<keyword evidence="4 9" id="KW-1003">Cell membrane</keyword>
<accession>A0A8H2M5Y9</accession>
<feature type="transmembrane region" description="Helical" evidence="9">
    <location>
        <begin position="420"/>
        <end position="439"/>
    </location>
</feature>
<evidence type="ECO:0000256" key="1">
    <source>
        <dbReference type="ARBA" id="ARBA00004651"/>
    </source>
</evidence>
<dbReference type="Proteomes" id="UP000377798">
    <property type="component" value="Unassembled WGS sequence"/>
</dbReference>
<evidence type="ECO:0000256" key="9">
    <source>
        <dbReference type="RuleBase" id="RU363064"/>
    </source>
</evidence>
<evidence type="ECO:0000256" key="6">
    <source>
        <dbReference type="ARBA" id="ARBA00022847"/>
    </source>
</evidence>
<dbReference type="FunFam" id="1.20.1740.10:FF:000004">
    <property type="entry name" value="Sodium:alanine symporter family protein"/>
    <property type="match status" value="1"/>
</dbReference>
<dbReference type="PROSITE" id="PS00873">
    <property type="entry name" value="NA_ALANINE_SYMP"/>
    <property type="match status" value="1"/>
</dbReference>
<evidence type="ECO:0000256" key="5">
    <source>
        <dbReference type="ARBA" id="ARBA00022692"/>
    </source>
</evidence>
<feature type="transmembrane region" description="Helical" evidence="9">
    <location>
        <begin position="185"/>
        <end position="204"/>
    </location>
</feature>
<feature type="transmembrane region" description="Helical" evidence="9">
    <location>
        <begin position="146"/>
        <end position="165"/>
    </location>
</feature>
<dbReference type="Gene3D" id="1.20.1740.10">
    <property type="entry name" value="Amino acid/polyamine transporter I"/>
    <property type="match status" value="1"/>
</dbReference>
<proteinExistence type="inferred from homology"/>
<dbReference type="PANTHER" id="PTHR30330">
    <property type="entry name" value="AGSS FAMILY TRANSPORTER, SODIUM-ALANINE"/>
    <property type="match status" value="1"/>
</dbReference>
<gene>
    <name evidence="10" type="ORF">NCTC13150_01642</name>
</gene>
<feature type="transmembrane region" description="Helical" evidence="9">
    <location>
        <begin position="76"/>
        <end position="96"/>
    </location>
</feature>
<reference evidence="10 11" key="1">
    <citation type="submission" date="2019-02" db="EMBL/GenBank/DDBJ databases">
        <authorList>
            <consortium name="Pathogen Informatics"/>
        </authorList>
    </citation>
    <scope>NUCLEOTIDE SEQUENCE [LARGE SCALE GENOMIC DNA]</scope>
    <source>
        <strain evidence="10 11">3012STDY7089603</strain>
    </source>
</reference>
<keyword evidence="3 9" id="KW-0813">Transport</keyword>
<dbReference type="GO" id="GO:0005283">
    <property type="term" value="F:amino acid:sodium symporter activity"/>
    <property type="evidence" value="ECO:0007669"/>
    <property type="project" value="InterPro"/>
</dbReference>
<comment type="similarity">
    <text evidence="2 9">Belongs to the alanine or glycine:cation symporter (AGCS) (TC 2.A.25) family.</text>
</comment>
<feature type="transmembrane region" description="Helical" evidence="9">
    <location>
        <begin position="394"/>
        <end position="414"/>
    </location>
</feature>
<comment type="subcellular location">
    <subcellularLocation>
        <location evidence="1 9">Cell membrane</location>
        <topology evidence="1 9">Multi-pass membrane protein</topology>
    </subcellularLocation>
</comment>
<dbReference type="PANTHER" id="PTHR30330:SF3">
    <property type="entry name" value="TRANSCRIPTIONAL REGULATOR, LRP FAMILY"/>
    <property type="match status" value="1"/>
</dbReference>
<evidence type="ECO:0000256" key="7">
    <source>
        <dbReference type="ARBA" id="ARBA00022989"/>
    </source>
</evidence>
<dbReference type="PRINTS" id="PR00175">
    <property type="entry name" value="NAALASMPORT"/>
</dbReference>
<feature type="transmembrane region" description="Helical" evidence="9">
    <location>
        <begin position="310"/>
        <end position="334"/>
    </location>
</feature>
<organism evidence="10 11">
    <name type="scientific">Urinicoccus massiliensis</name>
    <dbReference type="NCBI Taxonomy" id="1723382"/>
    <lineage>
        <taxon>Bacteria</taxon>
        <taxon>Bacillati</taxon>
        <taxon>Bacillota</taxon>
        <taxon>Tissierellia</taxon>
        <taxon>Tissierellales</taxon>
        <taxon>Peptoniphilaceae</taxon>
        <taxon>Urinicoccus</taxon>
    </lineage>
</organism>
<keyword evidence="7 9" id="KW-1133">Transmembrane helix</keyword>
<protein>
    <submittedName>
        <fullName evidence="10">Na+/alanine symporter</fullName>
    </submittedName>
</protein>
<evidence type="ECO:0000256" key="3">
    <source>
        <dbReference type="ARBA" id="ARBA00022448"/>
    </source>
</evidence>
<keyword evidence="5 9" id="KW-0812">Transmembrane</keyword>
<evidence type="ECO:0000313" key="11">
    <source>
        <dbReference type="Proteomes" id="UP000377798"/>
    </source>
</evidence>
<dbReference type="NCBIfam" id="TIGR00835">
    <property type="entry name" value="agcS"/>
    <property type="match status" value="1"/>
</dbReference>
<dbReference type="InterPro" id="IPR001463">
    <property type="entry name" value="Na/Ala_symport"/>
</dbReference>
<dbReference type="EMBL" id="CAACYI010000001">
    <property type="protein sequence ID" value="VFB17059.1"/>
    <property type="molecule type" value="Genomic_DNA"/>
</dbReference>
<dbReference type="Pfam" id="PF01235">
    <property type="entry name" value="Na_Ala_symp"/>
    <property type="match status" value="1"/>
</dbReference>
<keyword evidence="6 9" id="KW-0769">Symport</keyword>
<comment type="caution">
    <text evidence="10">The sequence shown here is derived from an EMBL/GenBank/DDBJ whole genome shotgun (WGS) entry which is preliminary data.</text>
</comment>
<feature type="transmembrane region" description="Helical" evidence="9">
    <location>
        <begin position="216"/>
        <end position="237"/>
    </location>
</feature>
<name>A0A8H2M5Y9_9FIRM</name>
<sequence length="466" mass="50093">MDLFYQVNKSLDSIIWGPPMIILLIGCGLYLTIRTNFVVFRKFPFVLKETVGRVLARNQHTGHVGEVSSFQALSTALAATVGTGNIVGVSGAILLGGPGAIFWMWIAALVGMTTKMAESTLAVAYRDVSDQGVVRGGPMYYISKGLGLKTLAKFFAFFGMIATLSTGNTVQSNAISSTLYAAFQVPKLASALVVTLVTFIVIIGGIKRIGAFAEKLVPFMSGLYILGALFIICTRLHQVPEAFGLIFKGAFQAKAAAGGLGGYTVALAMRSGIARGVFTNEAGLGSSPIAHAAASTDHPARQGLWGVFEVFVDTLVVCTMTSLVILTTGIWTGHGDASSLVAFSFEQGFPGGKYVVTFGLTLFAMSTILGWEYYGETCCRYFLGDKIGRYYKFIFVPMVFLGGLIRLDAVWAVANNLNGLMAIPNLIGLLGLSTVFVRLQKQFFNDHPSDVYHPDEWRPLVPEKSK</sequence>
<feature type="transmembrane region" description="Helical" evidence="9">
    <location>
        <begin position="14"/>
        <end position="33"/>
    </location>
</feature>
<keyword evidence="11" id="KW-1185">Reference proteome</keyword>